<evidence type="ECO:0000313" key="1">
    <source>
        <dbReference type="EMBL" id="KFI70546.1"/>
    </source>
</evidence>
<dbReference type="STRING" id="1693.BMIN_1654"/>
<protein>
    <submittedName>
        <fullName evidence="1">Uncharacterized protein</fullName>
    </submittedName>
</protein>
<comment type="caution">
    <text evidence="1">The sequence shown here is derived from an EMBL/GenBank/DDBJ whole genome shotgun (WGS) entry which is preliminary data.</text>
</comment>
<sequence>MSLISVTMSSSSVWVRFFRRGVFGQVAADHAVAVPVAGALPGRVWVGVVG</sequence>
<keyword evidence="2" id="KW-1185">Reference proteome</keyword>
<organism evidence="1 2">
    <name type="scientific">Bifidobacterium minimum</name>
    <dbReference type="NCBI Taxonomy" id="1693"/>
    <lineage>
        <taxon>Bacteria</taxon>
        <taxon>Bacillati</taxon>
        <taxon>Actinomycetota</taxon>
        <taxon>Actinomycetes</taxon>
        <taxon>Bifidobacteriales</taxon>
        <taxon>Bifidobacteriaceae</taxon>
        <taxon>Bifidobacterium</taxon>
    </lineage>
</organism>
<gene>
    <name evidence="1" type="ORF">BMIN_1654</name>
</gene>
<proteinExistence type="predicted"/>
<dbReference type="AlphaFoldDB" id="A0A087BHP6"/>
<reference evidence="1 2" key="1">
    <citation type="submission" date="2014-03" db="EMBL/GenBank/DDBJ databases">
        <title>Genomics of Bifidobacteria.</title>
        <authorList>
            <person name="Ventura M."/>
            <person name="Milani C."/>
            <person name="Lugli G.A."/>
        </authorList>
    </citation>
    <scope>NUCLEOTIDE SEQUENCE [LARGE SCALE GENOMIC DNA]</scope>
    <source>
        <strain evidence="1 2">LMG 11592</strain>
    </source>
</reference>
<accession>A0A087BHP6</accession>
<dbReference type="EMBL" id="JGZD01000017">
    <property type="protein sequence ID" value="KFI70546.1"/>
    <property type="molecule type" value="Genomic_DNA"/>
</dbReference>
<feature type="non-terminal residue" evidence="1">
    <location>
        <position position="50"/>
    </location>
</feature>
<dbReference type="Proteomes" id="UP000029014">
    <property type="component" value="Unassembled WGS sequence"/>
</dbReference>
<evidence type="ECO:0000313" key="2">
    <source>
        <dbReference type="Proteomes" id="UP000029014"/>
    </source>
</evidence>
<name>A0A087BHP6_9BIFI</name>